<accession>A0A1A7YNK4</accession>
<feature type="non-terminal residue" evidence="1">
    <location>
        <position position="52"/>
    </location>
</feature>
<reference evidence="1" key="1">
    <citation type="submission" date="2016-05" db="EMBL/GenBank/DDBJ databases">
        <authorList>
            <person name="Lavstsen T."/>
            <person name="Jespersen J.S."/>
        </authorList>
    </citation>
    <scope>NUCLEOTIDE SEQUENCE</scope>
    <source>
        <tissue evidence="1">Brain</tissue>
    </source>
</reference>
<gene>
    <name evidence="1" type="primary">Nfu_g_1_003149</name>
</gene>
<dbReference type="AlphaFoldDB" id="A0A1A7YNK4"/>
<reference evidence="1" key="2">
    <citation type="submission" date="2016-06" db="EMBL/GenBank/DDBJ databases">
        <title>The genome of a short-lived fish provides insights into sex chromosome evolution and the genetic control of aging.</title>
        <authorList>
            <person name="Reichwald K."/>
            <person name="Felder M."/>
            <person name="Petzold A."/>
            <person name="Koch P."/>
            <person name="Groth M."/>
            <person name="Platzer M."/>
        </authorList>
    </citation>
    <scope>NUCLEOTIDE SEQUENCE</scope>
    <source>
        <tissue evidence="1">Brain</tissue>
    </source>
</reference>
<dbReference type="EMBL" id="HADX01009990">
    <property type="protein sequence ID" value="SBP32222.1"/>
    <property type="molecule type" value="Transcribed_RNA"/>
</dbReference>
<proteinExistence type="predicted"/>
<organism evidence="1">
    <name type="scientific">Iconisemion striatum</name>
    <dbReference type="NCBI Taxonomy" id="60296"/>
    <lineage>
        <taxon>Eukaryota</taxon>
        <taxon>Metazoa</taxon>
        <taxon>Chordata</taxon>
        <taxon>Craniata</taxon>
        <taxon>Vertebrata</taxon>
        <taxon>Euteleostomi</taxon>
        <taxon>Actinopterygii</taxon>
        <taxon>Neopterygii</taxon>
        <taxon>Teleostei</taxon>
        <taxon>Neoteleostei</taxon>
        <taxon>Acanthomorphata</taxon>
        <taxon>Ovalentaria</taxon>
        <taxon>Atherinomorphae</taxon>
        <taxon>Cyprinodontiformes</taxon>
        <taxon>Nothobranchiidae</taxon>
        <taxon>Iconisemion</taxon>
    </lineage>
</organism>
<name>A0A1A7YNK4_9TELE</name>
<protein>
    <submittedName>
        <fullName evidence="1">Uncharacterized protein</fullName>
    </submittedName>
</protein>
<sequence>VETKKRCYSSYVKKLKTSLTIWSLESGWPPLRPPCLLLAPPPLRPLLPPPPP</sequence>
<feature type="non-terminal residue" evidence="1">
    <location>
        <position position="1"/>
    </location>
</feature>
<evidence type="ECO:0000313" key="1">
    <source>
        <dbReference type="EMBL" id="SBP32222.1"/>
    </source>
</evidence>